<evidence type="ECO:0000313" key="4">
    <source>
        <dbReference type="EMBL" id="SIP72951.1"/>
    </source>
</evidence>
<evidence type="ECO:0000313" key="6">
    <source>
        <dbReference type="Proteomes" id="UP000224871"/>
    </source>
</evidence>
<dbReference type="GO" id="GO:0016020">
    <property type="term" value="C:membrane"/>
    <property type="evidence" value="ECO:0007669"/>
    <property type="project" value="TreeGrafter"/>
</dbReference>
<dbReference type="EC" id="1.1.1.62" evidence="4"/>
<dbReference type="GO" id="GO:0004303">
    <property type="term" value="F:estradiol 17-beta-dehydrogenase [NAD(P)+] activity"/>
    <property type="evidence" value="ECO:0007669"/>
    <property type="project" value="UniProtKB-EC"/>
</dbReference>
<dbReference type="PRINTS" id="PR00081">
    <property type="entry name" value="GDHRDH"/>
</dbReference>
<keyword evidence="2 4" id="KW-0560">Oxidoreductase</keyword>
<dbReference type="PANTHER" id="PTHR44196">
    <property type="entry name" value="DEHYDROGENASE/REDUCTASE SDR FAMILY MEMBER 7B"/>
    <property type="match status" value="1"/>
</dbReference>
<name>A0A1N6MVV1_9GAMM</name>
<dbReference type="RefSeq" id="WP_086956189.1">
    <property type="nucleotide sequence ID" value="NZ_CAWNQC010000270.1"/>
</dbReference>
<evidence type="ECO:0000256" key="2">
    <source>
        <dbReference type="ARBA" id="ARBA00023002"/>
    </source>
</evidence>
<keyword evidence="6" id="KW-1185">Reference proteome</keyword>
<dbReference type="Proteomes" id="UP000224871">
    <property type="component" value="Unassembled WGS sequence"/>
</dbReference>
<proteinExistence type="inferred from homology"/>
<dbReference type="InterPro" id="IPR002347">
    <property type="entry name" value="SDR_fam"/>
</dbReference>
<dbReference type="CDD" id="cd05233">
    <property type="entry name" value="SDR_c"/>
    <property type="match status" value="1"/>
</dbReference>
<protein>
    <submittedName>
        <fullName evidence="4">Putative short chain dehydrogenase</fullName>
        <ecNumber evidence="4">1.1.1.62</ecNumber>
    </submittedName>
    <submittedName>
        <fullName evidence="3">Short-chain dehydrogenase/reductase SDR</fullName>
    </submittedName>
</protein>
<dbReference type="OrthoDB" id="9810734at2"/>
<evidence type="ECO:0000313" key="5">
    <source>
        <dbReference type="Proteomes" id="UP000196435"/>
    </source>
</evidence>
<dbReference type="InterPro" id="IPR036291">
    <property type="entry name" value="NAD(P)-bd_dom_sf"/>
</dbReference>
<dbReference type="PANTHER" id="PTHR44196:SF1">
    <property type="entry name" value="DEHYDROGENASE_REDUCTASE SDR FAMILY MEMBER 7B"/>
    <property type="match status" value="1"/>
</dbReference>
<dbReference type="Proteomes" id="UP000196435">
    <property type="component" value="Unassembled WGS sequence"/>
</dbReference>
<dbReference type="Gene3D" id="3.40.50.720">
    <property type="entry name" value="NAD(P)-binding Rossmann-like Domain"/>
    <property type="match status" value="1"/>
</dbReference>
<dbReference type="Pfam" id="PF00106">
    <property type="entry name" value="adh_short"/>
    <property type="match status" value="1"/>
</dbReference>
<evidence type="ECO:0000313" key="3">
    <source>
        <dbReference type="EMBL" id="PHM37564.1"/>
    </source>
</evidence>
<dbReference type="EMBL" id="FTLG01000080">
    <property type="protein sequence ID" value="SIP72951.1"/>
    <property type="molecule type" value="Genomic_DNA"/>
</dbReference>
<reference evidence="4" key="2">
    <citation type="submission" date="2016-12" db="EMBL/GenBank/DDBJ databases">
        <authorList>
            <person name="Song W.-J."/>
            <person name="Kurnit D.M."/>
        </authorList>
    </citation>
    <scope>NUCLEOTIDE SEQUENCE [LARGE SCALE GENOMIC DNA]</scope>
    <source>
        <strain evidence="4">HGB1681</strain>
    </source>
</reference>
<comment type="similarity">
    <text evidence="1">Belongs to the short-chain dehydrogenases/reductases (SDR) family.</text>
</comment>
<dbReference type="SUPFAM" id="SSF51735">
    <property type="entry name" value="NAD(P)-binding Rossmann-fold domains"/>
    <property type="match status" value="1"/>
</dbReference>
<reference evidence="3 6" key="3">
    <citation type="journal article" date="2017" name="Nat. Microbiol.">
        <title>Natural product diversity associated with the nematode symbionts Photorhabdus and Xenorhabdus.</title>
        <authorList>
            <person name="Tobias N.J."/>
            <person name="Wolff H."/>
            <person name="Djahanschiri B."/>
            <person name="Grundmann F."/>
            <person name="Kronenwerth M."/>
            <person name="Shi Y.M."/>
            <person name="Simonyi S."/>
            <person name="Grun P."/>
            <person name="Shapiro-Ilan D."/>
            <person name="Pidot S.J."/>
            <person name="Stinear T.P."/>
            <person name="Ebersberger I."/>
            <person name="Bode H.B."/>
        </authorList>
    </citation>
    <scope>NUCLEOTIDE SEQUENCE [LARGE SCALE GENOMIC DNA]</scope>
    <source>
        <strain evidence="3 6">DSM 16336</strain>
    </source>
</reference>
<organism evidence="4 5">
    <name type="scientific">Xenorhabdus innexi</name>
    <dbReference type="NCBI Taxonomy" id="290109"/>
    <lineage>
        <taxon>Bacteria</taxon>
        <taxon>Pseudomonadati</taxon>
        <taxon>Pseudomonadota</taxon>
        <taxon>Gammaproteobacteria</taxon>
        <taxon>Enterobacterales</taxon>
        <taxon>Morganellaceae</taxon>
        <taxon>Xenorhabdus</taxon>
    </lineage>
</organism>
<evidence type="ECO:0000256" key="1">
    <source>
        <dbReference type="ARBA" id="ARBA00006484"/>
    </source>
</evidence>
<sequence length="256" mass="28147">MLKESNKPDGFKGKRVVVTGGGRDFGQAISVWLAREGAHVDLCARQLKSAEITREIIQNEGGSARSYQCNIGDVQSVRSFTEQLLQDSKPIDILILSAAQWLEGGLSENDSDEDIISTMNSGATGSMLLTKMLLPSLRQSQGADIIAMVSICGVPNFTRSVAHPVFFAAKHAMSGFCNTISHQLSKDNIRVTGIYPPDFETNGFDTDLSDHTTVGKQMLNGRSVWESIRFVLTQPRSCHVSAIYFQRPTFEDMKQL</sequence>
<gene>
    <name evidence="3" type="ORF">Xinn_00949</name>
    <name evidence="4" type="ORF">XIS1_1700002</name>
</gene>
<dbReference type="EMBL" id="NIBU01000007">
    <property type="protein sequence ID" value="PHM37564.1"/>
    <property type="molecule type" value="Genomic_DNA"/>
</dbReference>
<accession>A0A1N6MVV1</accession>
<reference evidence="5" key="1">
    <citation type="submission" date="2016-12" db="EMBL/GenBank/DDBJ databases">
        <authorList>
            <person name="Gaudriault S."/>
        </authorList>
    </citation>
    <scope>NUCLEOTIDE SEQUENCE [LARGE SCALE GENOMIC DNA]</scope>
    <source>
        <strain evidence="5">HGB1681 (deposited as PTA-6826 in the American Type Culture Collection)</strain>
    </source>
</reference>
<dbReference type="AlphaFoldDB" id="A0A1N6MVV1"/>